<reference evidence="1" key="1">
    <citation type="journal article" date="2015" name="Nature">
        <title>Complex archaea that bridge the gap between prokaryotes and eukaryotes.</title>
        <authorList>
            <person name="Spang A."/>
            <person name="Saw J.H."/>
            <person name="Jorgensen S.L."/>
            <person name="Zaremba-Niedzwiedzka K."/>
            <person name="Martijn J."/>
            <person name="Lind A.E."/>
            <person name="van Eijk R."/>
            <person name="Schleper C."/>
            <person name="Guy L."/>
            <person name="Ettema T.J."/>
        </authorList>
    </citation>
    <scope>NUCLEOTIDE SEQUENCE</scope>
</reference>
<comment type="caution">
    <text evidence="1">The sequence shown here is derived from an EMBL/GenBank/DDBJ whole genome shotgun (WGS) entry which is preliminary data.</text>
</comment>
<accession>A0A0F9EEP9</accession>
<dbReference type="EMBL" id="LAZR01027757">
    <property type="protein sequence ID" value="KKL64726.1"/>
    <property type="molecule type" value="Genomic_DNA"/>
</dbReference>
<protein>
    <submittedName>
        <fullName evidence="1">Uncharacterized protein</fullName>
    </submittedName>
</protein>
<gene>
    <name evidence="1" type="ORF">LCGC14_2162110</name>
</gene>
<evidence type="ECO:0000313" key="1">
    <source>
        <dbReference type="EMBL" id="KKL64726.1"/>
    </source>
</evidence>
<dbReference type="AlphaFoldDB" id="A0A0F9EEP9"/>
<proteinExistence type="predicted"/>
<sequence length="53" mass="6635">MLWAKYQFFERGIGPDEFRRTQMRDIVDIMQIKNAVKEKQLREEKVQEMMKKW</sequence>
<name>A0A0F9EEP9_9ZZZZ</name>
<organism evidence="1">
    <name type="scientific">marine sediment metagenome</name>
    <dbReference type="NCBI Taxonomy" id="412755"/>
    <lineage>
        <taxon>unclassified sequences</taxon>
        <taxon>metagenomes</taxon>
        <taxon>ecological metagenomes</taxon>
    </lineage>
</organism>